<dbReference type="Proteomes" id="UP001198034">
    <property type="component" value="Unassembled WGS sequence"/>
</dbReference>
<protein>
    <submittedName>
        <fullName evidence="2">Uncharacterized protein</fullName>
    </submittedName>
</protein>
<accession>A0ABS8BJE5</accession>
<keyword evidence="3" id="KW-1185">Reference proteome</keyword>
<name>A0ABS8BJE5_9NEIS</name>
<comment type="caution">
    <text evidence="2">The sequence shown here is derived from an EMBL/GenBank/DDBJ whole genome shotgun (WGS) entry which is preliminary data.</text>
</comment>
<gene>
    <name evidence="2" type="ORF">LG219_05240</name>
</gene>
<evidence type="ECO:0000313" key="3">
    <source>
        <dbReference type="Proteomes" id="UP001198034"/>
    </source>
</evidence>
<sequence length="195" mass="20988">MFNSKILVTLQAAIFITFAGLAHSAQFESVLDSISIKKSQTYNINSWDSANNIKGVKWKWPSNESGAHDATMVGKAKFGKNKNKNIGATSVALAGSRAGISTARVSIENDPELSNDDSSIKQLFGDGNVKSLKTSCDDDGASNSTLYYKFERVAYKPVYININRSFGASGDSGSIDFLIGNAIDDVLEQNCVVTK</sequence>
<evidence type="ECO:0000313" key="2">
    <source>
        <dbReference type="EMBL" id="MCB5195691.1"/>
    </source>
</evidence>
<organism evidence="2 3">
    <name type="scientific">Deefgea salmonis</name>
    <dbReference type="NCBI Taxonomy" id="2875502"/>
    <lineage>
        <taxon>Bacteria</taxon>
        <taxon>Pseudomonadati</taxon>
        <taxon>Pseudomonadota</taxon>
        <taxon>Betaproteobacteria</taxon>
        <taxon>Neisseriales</taxon>
        <taxon>Chitinibacteraceae</taxon>
        <taxon>Deefgea</taxon>
    </lineage>
</organism>
<reference evidence="2 3" key="1">
    <citation type="submission" date="2021-10" db="EMBL/GenBank/DDBJ databases">
        <authorList>
            <person name="Chen M."/>
        </authorList>
    </citation>
    <scope>NUCLEOTIDE SEQUENCE [LARGE SCALE GENOMIC DNA]</scope>
    <source>
        <strain evidence="2 3">H3-26</strain>
    </source>
</reference>
<proteinExistence type="predicted"/>
<keyword evidence="1" id="KW-0732">Signal</keyword>
<feature type="chain" id="PRO_5046465964" evidence="1">
    <location>
        <begin position="25"/>
        <end position="195"/>
    </location>
</feature>
<evidence type="ECO:0000256" key="1">
    <source>
        <dbReference type="SAM" id="SignalP"/>
    </source>
</evidence>
<dbReference type="EMBL" id="JAJAWG010000002">
    <property type="protein sequence ID" value="MCB5195691.1"/>
    <property type="molecule type" value="Genomic_DNA"/>
</dbReference>
<feature type="signal peptide" evidence="1">
    <location>
        <begin position="1"/>
        <end position="24"/>
    </location>
</feature>
<dbReference type="RefSeq" id="WP_226763481.1">
    <property type="nucleotide sequence ID" value="NZ_JAJAWG010000002.1"/>
</dbReference>